<dbReference type="EMBL" id="CAJMWZ010005564">
    <property type="protein sequence ID" value="CAE6508015.1"/>
    <property type="molecule type" value="Genomic_DNA"/>
</dbReference>
<proteinExistence type="inferred from homology"/>
<reference evidence="6" key="1">
    <citation type="submission" date="2021-01" db="EMBL/GenBank/DDBJ databases">
        <authorList>
            <person name="Kaushik A."/>
        </authorList>
    </citation>
    <scope>NUCLEOTIDE SEQUENCE</scope>
    <source>
        <strain evidence="6">Type strain: AG8-Rh-89/</strain>
    </source>
</reference>
<dbReference type="GO" id="GO:0009251">
    <property type="term" value="P:glucan catabolic process"/>
    <property type="evidence" value="ECO:0007669"/>
    <property type="project" value="TreeGrafter"/>
</dbReference>
<feature type="domain" description="Glycoside hydrolase family 5" evidence="5">
    <location>
        <begin position="148"/>
        <end position="281"/>
    </location>
</feature>
<evidence type="ECO:0000256" key="4">
    <source>
        <dbReference type="SAM" id="MobiDB-lite"/>
    </source>
</evidence>
<feature type="region of interest" description="Disordered" evidence="4">
    <location>
        <begin position="514"/>
        <end position="541"/>
    </location>
</feature>
<evidence type="ECO:0000256" key="1">
    <source>
        <dbReference type="ARBA" id="ARBA00005641"/>
    </source>
</evidence>
<dbReference type="Gene3D" id="3.20.20.80">
    <property type="entry name" value="Glycosidases"/>
    <property type="match status" value="1"/>
</dbReference>
<dbReference type="InterPro" id="IPR017853">
    <property type="entry name" value="GH"/>
</dbReference>
<sequence length="699" mass="76095">MLVSTNPVARSLLAALSLHKASYKPISSASFGASTSKISSPELGGIPTFANTLAAQDPRKADENAVSCFADSFTVLNVSNPMFLPYDEKLATIFRYRKQLSVNLGSWFVQENWMNPSIVLCAVGLKASELDIATGWGDSSSAKAVLEKHWDTWITEDDFAWLRQIGINSVRIPIGYWSLGAPYCQDTPFRDVANIYENSWPRVLRAISWASKHNIGVLIDLHGAPGSQNGQSHAGTSDGKIQLFDNDDNVKKTIEVLSYLTQQLVPVSNVVGIQILNEPQNIASLPHFCMSGSLIGFAAAKDLVDDRVIGSLRKVSPEAAHFPFYIHDGFDLERFSGYVGRRKDFVVQDHHSYFVFTPDDSSKPVGDHISNVNSSIMSSLAAAAKRARHNLVIDEWSCALSPDSLSKLPDGATEQAARKAFCSAQSSAYLRTTAGWSFWSYKTENCDSEDGWCFRKAVGHSLPPKFSVWDDSEDVGQVRHHTRDNQGFQDDLRRGGEPVQSVGMRSMMTHVDPKNTEGYEAVPRNPRSEDGSPAGSITATLPPINPRLIRQVPKMDDKTLSSMRSSYGGPYLVAPLSNLSAFLRNIGLRVVGSGTTVARHAARSKIGGNAPTGKASTLVSDSRGYQDGYKAALTFAKFEASRLGFTTQYMEDTLAALLSSGSIQSGNEGSYRKGFVKGLAEGENKVKEAITRGTAIPDA</sequence>
<dbReference type="InterPro" id="IPR001547">
    <property type="entry name" value="Glyco_hydro_5"/>
</dbReference>
<accession>A0A8H3HGX1</accession>
<name>A0A8H3HGX1_9AGAM</name>
<evidence type="ECO:0000313" key="7">
    <source>
        <dbReference type="Proteomes" id="UP000663850"/>
    </source>
</evidence>
<dbReference type="PANTHER" id="PTHR31297">
    <property type="entry name" value="GLUCAN ENDO-1,6-BETA-GLUCOSIDASE B"/>
    <property type="match status" value="1"/>
</dbReference>
<comment type="caution">
    <text evidence="6">The sequence shown here is derived from an EMBL/GenBank/DDBJ whole genome shotgun (WGS) entry which is preliminary data.</text>
</comment>
<keyword evidence="2" id="KW-0378">Hydrolase</keyword>
<protein>
    <recommendedName>
        <fullName evidence="5">Glycoside hydrolase family 5 domain-containing protein</fullName>
    </recommendedName>
</protein>
<dbReference type="SUPFAM" id="SSF51445">
    <property type="entry name" value="(Trans)glycosidases"/>
    <property type="match status" value="1"/>
</dbReference>
<dbReference type="PANTHER" id="PTHR31297:SF43">
    <property type="entry name" value="GLUCAN 1,3-BETA-GLUCOSIDASE 3"/>
    <property type="match status" value="1"/>
</dbReference>
<evidence type="ECO:0000313" key="6">
    <source>
        <dbReference type="EMBL" id="CAE6508015.1"/>
    </source>
</evidence>
<evidence type="ECO:0000259" key="5">
    <source>
        <dbReference type="Pfam" id="PF00150"/>
    </source>
</evidence>
<keyword evidence="3" id="KW-0326">Glycosidase</keyword>
<organism evidence="6 7">
    <name type="scientific">Rhizoctonia solani</name>
    <dbReference type="NCBI Taxonomy" id="456999"/>
    <lineage>
        <taxon>Eukaryota</taxon>
        <taxon>Fungi</taxon>
        <taxon>Dikarya</taxon>
        <taxon>Basidiomycota</taxon>
        <taxon>Agaricomycotina</taxon>
        <taxon>Agaricomycetes</taxon>
        <taxon>Cantharellales</taxon>
        <taxon>Ceratobasidiaceae</taxon>
        <taxon>Rhizoctonia</taxon>
    </lineage>
</organism>
<gene>
    <name evidence="6" type="ORF">RDB_LOCUS103485</name>
</gene>
<dbReference type="GO" id="GO:0009986">
    <property type="term" value="C:cell surface"/>
    <property type="evidence" value="ECO:0007669"/>
    <property type="project" value="TreeGrafter"/>
</dbReference>
<dbReference type="GO" id="GO:0005576">
    <property type="term" value="C:extracellular region"/>
    <property type="evidence" value="ECO:0007669"/>
    <property type="project" value="TreeGrafter"/>
</dbReference>
<evidence type="ECO:0000256" key="2">
    <source>
        <dbReference type="ARBA" id="ARBA00022801"/>
    </source>
</evidence>
<dbReference type="Pfam" id="PF00150">
    <property type="entry name" value="Cellulase"/>
    <property type="match status" value="1"/>
</dbReference>
<comment type="similarity">
    <text evidence="1">Belongs to the glycosyl hydrolase 5 (cellulase A) family.</text>
</comment>
<dbReference type="GO" id="GO:0046557">
    <property type="term" value="F:glucan endo-1,6-beta-glucosidase activity"/>
    <property type="evidence" value="ECO:0007669"/>
    <property type="project" value="TreeGrafter"/>
</dbReference>
<dbReference type="InterPro" id="IPR050386">
    <property type="entry name" value="Glycosyl_hydrolase_5"/>
</dbReference>
<evidence type="ECO:0000256" key="3">
    <source>
        <dbReference type="ARBA" id="ARBA00023295"/>
    </source>
</evidence>
<dbReference type="AlphaFoldDB" id="A0A8H3HGX1"/>
<dbReference type="Proteomes" id="UP000663850">
    <property type="component" value="Unassembled WGS sequence"/>
</dbReference>